<evidence type="ECO:0000313" key="2">
    <source>
        <dbReference type="Proteomes" id="UP000887013"/>
    </source>
</evidence>
<gene>
    <name evidence="1" type="ORF">NPIL_282201</name>
</gene>
<sequence length="76" mass="8472">MKPLTSSICYRPPNNKIKLEEFRGTAHGYQIYQVTSNSLNKIGELYNRAAHIAGVGWNPKAFVLFAGQPHAIVKTN</sequence>
<name>A0A8X6QE48_NEPPI</name>
<evidence type="ECO:0000313" key="1">
    <source>
        <dbReference type="EMBL" id="GFU21995.1"/>
    </source>
</evidence>
<keyword evidence="2" id="KW-1185">Reference proteome</keyword>
<dbReference type="Proteomes" id="UP000887013">
    <property type="component" value="Unassembled WGS sequence"/>
</dbReference>
<proteinExistence type="predicted"/>
<dbReference type="EMBL" id="BMAW01127638">
    <property type="protein sequence ID" value="GFU21995.1"/>
    <property type="molecule type" value="Genomic_DNA"/>
</dbReference>
<reference evidence="1" key="1">
    <citation type="submission" date="2020-08" db="EMBL/GenBank/DDBJ databases">
        <title>Multicomponent nature underlies the extraordinary mechanical properties of spider dragline silk.</title>
        <authorList>
            <person name="Kono N."/>
            <person name="Nakamura H."/>
            <person name="Mori M."/>
            <person name="Yoshida Y."/>
            <person name="Ohtoshi R."/>
            <person name="Malay A.D."/>
            <person name="Moran D.A.P."/>
            <person name="Tomita M."/>
            <person name="Numata K."/>
            <person name="Arakawa K."/>
        </authorList>
    </citation>
    <scope>NUCLEOTIDE SEQUENCE</scope>
</reference>
<protein>
    <submittedName>
        <fullName evidence="1">Uncharacterized protein</fullName>
    </submittedName>
</protein>
<dbReference type="AlphaFoldDB" id="A0A8X6QE48"/>
<comment type="caution">
    <text evidence="1">The sequence shown here is derived from an EMBL/GenBank/DDBJ whole genome shotgun (WGS) entry which is preliminary data.</text>
</comment>
<accession>A0A8X6QE48</accession>
<organism evidence="1 2">
    <name type="scientific">Nephila pilipes</name>
    <name type="common">Giant wood spider</name>
    <name type="synonym">Nephila maculata</name>
    <dbReference type="NCBI Taxonomy" id="299642"/>
    <lineage>
        <taxon>Eukaryota</taxon>
        <taxon>Metazoa</taxon>
        <taxon>Ecdysozoa</taxon>
        <taxon>Arthropoda</taxon>
        <taxon>Chelicerata</taxon>
        <taxon>Arachnida</taxon>
        <taxon>Araneae</taxon>
        <taxon>Araneomorphae</taxon>
        <taxon>Entelegynae</taxon>
        <taxon>Araneoidea</taxon>
        <taxon>Nephilidae</taxon>
        <taxon>Nephila</taxon>
    </lineage>
</organism>